<organism evidence="5 6">
    <name type="scientific">Lachancea thermotolerans (strain ATCC 56472 / CBS 6340 / NRRL Y-8284)</name>
    <name type="common">Yeast</name>
    <name type="synonym">Kluyveromyces thermotolerans</name>
    <dbReference type="NCBI Taxonomy" id="559295"/>
    <lineage>
        <taxon>Eukaryota</taxon>
        <taxon>Fungi</taxon>
        <taxon>Dikarya</taxon>
        <taxon>Ascomycota</taxon>
        <taxon>Saccharomycotina</taxon>
        <taxon>Saccharomycetes</taxon>
        <taxon>Saccharomycetales</taxon>
        <taxon>Saccharomycetaceae</taxon>
        <taxon>Lachancea</taxon>
    </lineage>
</organism>
<dbReference type="InterPro" id="IPR017856">
    <property type="entry name" value="Integrase-like_N"/>
</dbReference>
<feature type="domain" description="TACO1/YebC-like second and third" evidence="3">
    <location>
        <begin position="111"/>
        <end position="284"/>
    </location>
</feature>
<dbReference type="RefSeq" id="XP_002556261.1">
    <property type="nucleotide sequence ID" value="XM_002556215.1"/>
</dbReference>
<dbReference type="Proteomes" id="UP000002036">
    <property type="component" value="Chromosome H"/>
</dbReference>
<dbReference type="SUPFAM" id="SSF75625">
    <property type="entry name" value="YebC-like"/>
    <property type="match status" value="1"/>
</dbReference>
<evidence type="ECO:0000259" key="4">
    <source>
        <dbReference type="Pfam" id="PF20772"/>
    </source>
</evidence>
<comment type="similarity">
    <text evidence="2">Belongs to the TACO1 family.</text>
</comment>
<dbReference type="eggNOG" id="KOG2972">
    <property type="taxonomic scope" value="Eukaryota"/>
</dbReference>
<dbReference type="STRING" id="559295.C5E2Y8"/>
<evidence type="ECO:0000259" key="3">
    <source>
        <dbReference type="Pfam" id="PF01709"/>
    </source>
</evidence>
<dbReference type="Gene3D" id="3.30.70.980">
    <property type="match status" value="2"/>
</dbReference>
<dbReference type="AlphaFoldDB" id="C5E2Y8"/>
<gene>
    <name evidence="5" type="ordered locus">KLTH0H08910g</name>
</gene>
<proteinExistence type="inferred from homology"/>
<dbReference type="InterPro" id="IPR048300">
    <property type="entry name" value="TACO1_YebC-like_2nd/3rd_dom"/>
</dbReference>
<dbReference type="EMBL" id="CU928180">
    <property type="protein sequence ID" value="CAR30399.1"/>
    <property type="molecule type" value="Genomic_DNA"/>
</dbReference>
<dbReference type="Pfam" id="PF20772">
    <property type="entry name" value="TACO1_YebC_N"/>
    <property type="match status" value="1"/>
</dbReference>
<dbReference type="FunFam" id="1.10.10.200:FF:000002">
    <property type="entry name" value="Probable transcriptional regulatory protein CLM62_37755"/>
    <property type="match status" value="1"/>
</dbReference>
<dbReference type="KEGG" id="lth:KLTH0H08910g"/>
<evidence type="ECO:0000313" key="5">
    <source>
        <dbReference type="EMBL" id="CAR30399.1"/>
    </source>
</evidence>
<dbReference type="InterPro" id="IPR029072">
    <property type="entry name" value="YebC-like"/>
</dbReference>
<comment type="subcellular location">
    <subcellularLocation>
        <location evidence="1">Mitochondrion</location>
    </subcellularLocation>
</comment>
<protein>
    <submittedName>
        <fullName evidence="5">KLTH0H08910p</fullName>
    </submittedName>
</protein>
<name>C5E2Y8_LACTC</name>
<dbReference type="PANTHER" id="PTHR12532:SF0">
    <property type="entry name" value="TRANSLATIONAL ACTIVATOR OF CYTOCHROME C OXIDASE 1"/>
    <property type="match status" value="1"/>
</dbReference>
<dbReference type="InterPro" id="IPR049083">
    <property type="entry name" value="TACO1_YebC_N"/>
</dbReference>
<dbReference type="Gene3D" id="1.10.10.200">
    <property type="match status" value="1"/>
</dbReference>
<sequence>MLRLLKPGRCPSALRLFSTCSARLSGHNKWSTIKHDKAKNDAEKNKLFNKFANQIALAVKLGGGSTDPALNIRLAAAIESANKNNVTKRVVENAIKKGSGAGGKDGSKSGSCVYEGMGPGGVAFVVEALTDNKNRTIGLVRSTFSKVNGSMTPTLYFFDRKGYIIVQPPQELDDFDQVFEKVLEHEGVEDLEQVDPENDALAAEDLAPGFASSVYELSTEPAATNQVASSLKQHGFHIKEVGIGYVPKSDMLVDVQNEDTMKSVEKFMGQLDEIDDVTDFYCNLRK</sequence>
<dbReference type="OMA" id="FGPGGCM"/>
<evidence type="ECO:0000256" key="1">
    <source>
        <dbReference type="ARBA" id="ARBA00004173"/>
    </source>
</evidence>
<dbReference type="HAMAP" id="MF_00693">
    <property type="entry name" value="Transcrip_reg_TACO1"/>
    <property type="match status" value="1"/>
</dbReference>
<dbReference type="FunCoup" id="C5E2Y8">
    <property type="interactions" value="333"/>
</dbReference>
<dbReference type="Pfam" id="PF01709">
    <property type="entry name" value="Transcrip_reg"/>
    <property type="match status" value="1"/>
</dbReference>
<dbReference type="GO" id="GO:0005739">
    <property type="term" value="C:mitochondrion"/>
    <property type="evidence" value="ECO:0007669"/>
    <property type="project" value="UniProtKB-SubCell"/>
</dbReference>
<dbReference type="OrthoDB" id="2017544at2759"/>
<dbReference type="HOGENOM" id="CLU_062974_1_0_1"/>
<reference evidence="5 6" key="1">
    <citation type="journal article" date="2009" name="Genome Res.">
        <title>Comparative genomics of protoploid Saccharomycetaceae.</title>
        <authorList>
            <consortium name="The Genolevures Consortium"/>
            <person name="Souciet J.-L."/>
            <person name="Dujon B."/>
            <person name="Gaillardin C."/>
            <person name="Johnston M."/>
            <person name="Baret P.V."/>
            <person name="Cliften P."/>
            <person name="Sherman D.J."/>
            <person name="Weissenbach J."/>
            <person name="Westhof E."/>
            <person name="Wincker P."/>
            <person name="Jubin C."/>
            <person name="Poulain J."/>
            <person name="Barbe V."/>
            <person name="Segurens B."/>
            <person name="Artiguenave F."/>
            <person name="Anthouard V."/>
            <person name="Vacherie B."/>
            <person name="Val M.-E."/>
            <person name="Fulton R.S."/>
            <person name="Minx P."/>
            <person name="Wilson R."/>
            <person name="Durrens P."/>
            <person name="Jean G."/>
            <person name="Marck C."/>
            <person name="Martin T."/>
            <person name="Nikolski M."/>
            <person name="Rolland T."/>
            <person name="Seret M.-L."/>
            <person name="Casaregola S."/>
            <person name="Despons L."/>
            <person name="Fairhead C."/>
            <person name="Fischer G."/>
            <person name="Lafontaine I."/>
            <person name="Leh V."/>
            <person name="Lemaire M."/>
            <person name="de Montigny J."/>
            <person name="Neuveglise C."/>
            <person name="Thierry A."/>
            <person name="Blanc-Lenfle I."/>
            <person name="Bleykasten C."/>
            <person name="Diffels J."/>
            <person name="Fritsch E."/>
            <person name="Frangeul L."/>
            <person name="Goeffon A."/>
            <person name="Jauniaux N."/>
            <person name="Kachouri-Lafond R."/>
            <person name="Payen C."/>
            <person name="Potier S."/>
            <person name="Pribylova L."/>
            <person name="Ozanne C."/>
            <person name="Richard G.-F."/>
            <person name="Sacerdot C."/>
            <person name="Straub M.-L."/>
            <person name="Talla E."/>
        </authorList>
    </citation>
    <scope>NUCLEOTIDE SEQUENCE [LARGE SCALE GENOMIC DNA]</scope>
    <source>
        <strain evidence="6">ATCC 56472 / CBS 6340 / NRRL Y-8284</strain>
    </source>
</reference>
<dbReference type="InterPro" id="IPR026564">
    <property type="entry name" value="Transcrip_reg_TACO1-like_dom3"/>
</dbReference>
<accession>C5E2Y8</accession>
<keyword evidence="6" id="KW-1185">Reference proteome</keyword>
<evidence type="ECO:0000256" key="2">
    <source>
        <dbReference type="ARBA" id="ARBA00008724"/>
    </source>
</evidence>
<feature type="domain" description="TACO1/YebC-like N-terminal" evidence="4">
    <location>
        <begin position="28"/>
        <end position="100"/>
    </location>
</feature>
<dbReference type="PANTHER" id="PTHR12532">
    <property type="entry name" value="TRANSLATIONAL ACTIVATOR OF CYTOCHROME C OXIDASE 1"/>
    <property type="match status" value="1"/>
</dbReference>
<dbReference type="InParanoid" id="C5E2Y8"/>
<dbReference type="GeneID" id="8294586"/>
<dbReference type="InterPro" id="IPR002876">
    <property type="entry name" value="Transcrip_reg_TACO1-like"/>
</dbReference>
<evidence type="ECO:0000313" key="6">
    <source>
        <dbReference type="Proteomes" id="UP000002036"/>
    </source>
</evidence>